<evidence type="ECO:0000313" key="6">
    <source>
        <dbReference type="Proteomes" id="UP001520878"/>
    </source>
</evidence>
<evidence type="ECO:0000313" key="5">
    <source>
        <dbReference type="EMBL" id="MCC2617081.1"/>
    </source>
</evidence>
<dbReference type="PRINTS" id="PR00081">
    <property type="entry name" value="GDHRDH"/>
</dbReference>
<organism evidence="5 6">
    <name type="scientific">Fluctibacter halophilus</name>
    <dbReference type="NCBI Taxonomy" id="226011"/>
    <lineage>
        <taxon>Bacteria</taxon>
        <taxon>Pseudomonadati</taxon>
        <taxon>Pseudomonadota</taxon>
        <taxon>Gammaproteobacteria</taxon>
        <taxon>Alteromonadales</taxon>
        <taxon>Alteromonadaceae</taxon>
        <taxon>Fluctibacter</taxon>
    </lineage>
</organism>
<keyword evidence="2" id="KW-0560">Oxidoreductase</keyword>
<evidence type="ECO:0000259" key="4">
    <source>
        <dbReference type="SMART" id="SM00822"/>
    </source>
</evidence>
<keyword evidence="6" id="KW-1185">Reference proteome</keyword>
<gene>
    <name evidence="5" type="ORF">LJ739_12585</name>
</gene>
<dbReference type="SMART" id="SM00822">
    <property type="entry name" value="PKS_KR"/>
    <property type="match status" value="1"/>
</dbReference>
<dbReference type="InterPro" id="IPR020904">
    <property type="entry name" value="Sc_DH/Rdtase_CS"/>
</dbReference>
<dbReference type="Proteomes" id="UP001520878">
    <property type="component" value="Unassembled WGS sequence"/>
</dbReference>
<evidence type="ECO:0000256" key="2">
    <source>
        <dbReference type="ARBA" id="ARBA00023002"/>
    </source>
</evidence>
<dbReference type="RefSeq" id="WP_229160987.1">
    <property type="nucleotide sequence ID" value="NZ_JAJEWP010000003.1"/>
</dbReference>
<accession>A0ABS8GA73</accession>
<dbReference type="PROSITE" id="PS00061">
    <property type="entry name" value="ADH_SHORT"/>
    <property type="match status" value="1"/>
</dbReference>
<dbReference type="Gene3D" id="3.40.50.720">
    <property type="entry name" value="NAD(P)-binding Rossmann-like Domain"/>
    <property type="match status" value="1"/>
</dbReference>
<feature type="domain" description="Ketoreductase" evidence="4">
    <location>
        <begin position="7"/>
        <end position="183"/>
    </location>
</feature>
<dbReference type="NCBIfam" id="NF006565">
    <property type="entry name" value="PRK09072.1"/>
    <property type="match status" value="1"/>
</dbReference>
<evidence type="ECO:0000256" key="1">
    <source>
        <dbReference type="ARBA" id="ARBA00006484"/>
    </source>
</evidence>
<dbReference type="PRINTS" id="PR00080">
    <property type="entry name" value="SDRFAMILY"/>
</dbReference>
<dbReference type="SUPFAM" id="SSF51735">
    <property type="entry name" value="NAD(P)-binding Rossmann-fold domains"/>
    <property type="match status" value="1"/>
</dbReference>
<sequence>MMQWQQQRCLLTGATGGIGQAIARRLADRGVTLILQGRDEVSLKRLQHALPGDHHILVGDLSTAQGRQMVEDAIPALLPVTMLINNAGVSAVGDLEHLAADDIERVMQTNLLAPMWLTQQLLPDLKQQSQAYIVNVGSTFGSIGFACHSLYCASKFGLRGFTEALHRELQDSSVHVMYLAPRATQTAINSEQVIGMNAALGNTMDPPAVVAEALIEQLSSLRARKFIGFPEKLFARINGAFPYLVDNALAKKLATIKRFAGQHSVESNL</sequence>
<protein>
    <submittedName>
        <fullName evidence="5">SDR family oxidoreductase</fullName>
    </submittedName>
</protein>
<name>A0ABS8GA73_9ALTE</name>
<comment type="caution">
    <text evidence="5">The sequence shown here is derived from an EMBL/GenBank/DDBJ whole genome shotgun (WGS) entry which is preliminary data.</text>
</comment>
<dbReference type="InterPro" id="IPR036291">
    <property type="entry name" value="NAD(P)-bd_dom_sf"/>
</dbReference>
<dbReference type="CDD" id="cd05233">
    <property type="entry name" value="SDR_c"/>
    <property type="match status" value="1"/>
</dbReference>
<dbReference type="PANTHER" id="PTHR44196">
    <property type="entry name" value="DEHYDROGENASE/REDUCTASE SDR FAMILY MEMBER 7B"/>
    <property type="match status" value="1"/>
</dbReference>
<evidence type="ECO:0000256" key="3">
    <source>
        <dbReference type="RuleBase" id="RU000363"/>
    </source>
</evidence>
<dbReference type="InterPro" id="IPR057326">
    <property type="entry name" value="KR_dom"/>
</dbReference>
<dbReference type="EMBL" id="JAJEWP010000003">
    <property type="protein sequence ID" value="MCC2617081.1"/>
    <property type="molecule type" value="Genomic_DNA"/>
</dbReference>
<dbReference type="Pfam" id="PF00106">
    <property type="entry name" value="adh_short"/>
    <property type="match status" value="1"/>
</dbReference>
<dbReference type="PANTHER" id="PTHR44196:SF1">
    <property type="entry name" value="DEHYDROGENASE_REDUCTASE SDR FAMILY MEMBER 7B"/>
    <property type="match status" value="1"/>
</dbReference>
<comment type="similarity">
    <text evidence="1 3">Belongs to the short-chain dehydrogenases/reductases (SDR) family.</text>
</comment>
<proteinExistence type="inferred from homology"/>
<dbReference type="InterPro" id="IPR002347">
    <property type="entry name" value="SDR_fam"/>
</dbReference>
<reference evidence="5 6" key="1">
    <citation type="submission" date="2021-10" db="EMBL/GenBank/DDBJ databases">
        <title>Draft genome of Aestuariibacter halophilus JC2043.</title>
        <authorList>
            <person name="Emsley S.A."/>
            <person name="Pfannmuller K.M."/>
            <person name="Ushijima B."/>
            <person name="Saw J.H."/>
            <person name="Videau P."/>
        </authorList>
    </citation>
    <scope>NUCLEOTIDE SEQUENCE [LARGE SCALE GENOMIC DNA]</scope>
    <source>
        <strain evidence="5 6">JC2043</strain>
    </source>
</reference>